<comment type="caution">
    <text evidence="1">The sequence shown here is derived from an EMBL/GenBank/DDBJ whole genome shotgun (WGS) entry which is preliminary data.</text>
</comment>
<reference evidence="1" key="1">
    <citation type="submission" date="2022-04" db="EMBL/GenBank/DDBJ databases">
        <title>Genome of the entomopathogenic fungus Entomophthora muscae.</title>
        <authorList>
            <person name="Elya C."/>
            <person name="Lovett B.R."/>
            <person name="Lee E."/>
            <person name="Macias A.M."/>
            <person name="Hajek A.E."/>
            <person name="De Bivort B.L."/>
            <person name="Kasson M.T."/>
            <person name="De Fine Licht H.H."/>
            <person name="Stajich J.E."/>
        </authorList>
    </citation>
    <scope>NUCLEOTIDE SEQUENCE</scope>
    <source>
        <strain evidence="1">Berkeley</strain>
    </source>
</reference>
<name>A0ACC2UHW7_9FUNG</name>
<dbReference type="EMBL" id="QTSX02000723">
    <property type="protein sequence ID" value="KAJ9086325.1"/>
    <property type="molecule type" value="Genomic_DNA"/>
</dbReference>
<proteinExistence type="predicted"/>
<protein>
    <submittedName>
        <fullName evidence="1">Uncharacterized protein</fullName>
    </submittedName>
</protein>
<organism evidence="1 2">
    <name type="scientific">Entomophthora muscae</name>
    <dbReference type="NCBI Taxonomy" id="34485"/>
    <lineage>
        <taxon>Eukaryota</taxon>
        <taxon>Fungi</taxon>
        <taxon>Fungi incertae sedis</taxon>
        <taxon>Zoopagomycota</taxon>
        <taxon>Entomophthoromycotina</taxon>
        <taxon>Entomophthoromycetes</taxon>
        <taxon>Entomophthorales</taxon>
        <taxon>Entomophthoraceae</taxon>
        <taxon>Entomophthora</taxon>
    </lineage>
</organism>
<sequence length="78" mass="8358">MALVGMVVRKWSMGRPELSLVTGCASSTGGFRIQQRLDIDPRMMMLGDEVDKVVQLLGAGGIADTEAMLDKGMLLECG</sequence>
<accession>A0ACC2UHW7</accession>
<dbReference type="Proteomes" id="UP001165960">
    <property type="component" value="Unassembled WGS sequence"/>
</dbReference>
<gene>
    <name evidence="1" type="ORF">DSO57_1005032</name>
</gene>
<keyword evidence="2" id="KW-1185">Reference proteome</keyword>
<evidence type="ECO:0000313" key="1">
    <source>
        <dbReference type="EMBL" id="KAJ9086325.1"/>
    </source>
</evidence>
<evidence type="ECO:0000313" key="2">
    <source>
        <dbReference type="Proteomes" id="UP001165960"/>
    </source>
</evidence>